<sequence>MDHLELMRDPARTFPSVADPDAVRQATIWHCRYASLAPLAGLRHLERLVIATFPDASLEFLGRLEQLRHLRIMHMPKVSDIEPLAGLTQLTSLSLSTLPSWDASGKTTTVRSLEPLAALPALAHLELLGICPPDKSLVPLEQCPHLRTARFSHYPAAEVERFFRQTAVADQFNPV</sequence>
<dbReference type="Proteomes" id="UP001165263">
    <property type="component" value="Unassembled WGS sequence"/>
</dbReference>
<evidence type="ECO:0000313" key="2">
    <source>
        <dbReference type="Proteomes" id="UP001165263"/>
    </source>
</evidence>
<comment type="caution">
    <text evidence="1">The sequence shown here is derived from an EMBL/GenBank/DDBJ whole genome shotgun (WGS) entry which is preliminary data.</text>
</comment>
<gene>
    <name evidence="1" type="ORF">NX786_03285</name>
</gene>
<accession>A0ABT2BTA8</accession>
<dbReference type="EMBL" id="JANUHC010000001">
    <property type="protein sequence ID" value="MCS0628353.1"/>
    <property type="molecule type" value="Genomic_DNA"/>
</dbReference>
<dbReference type="InterPro" id="IPR032675">
    <property type="entry name" value="LRR_dom_sf"/>
</dbReference>
<protein>
    <recommendedName>
        <fullName evidence="3">Leucine-rich repeat domain-containing protein</fullName>
    </recommendedName>
</protein>
<keyword evidence="2" id="KW-1185">Reference proteome</keyword>
<evidence type="ECO:0000313" key="1">
    <source>
        <dbReference type="EMBL" id="MCS0628353.1"/>
    </source>
</evidence>
<evidence type="ECO:0008006" key="3">
    <source>
        <dbReference type="Google" id="ProtNLM"/>
    </source>
</evidence>
<name>A0ABT2BTA8_9BURK</name>
<dbReference type="SUPFAM" id="SSF52058">
    <property type="entry name" value="L domain-like"/>
    <property type="match status" value="1"/>
</dbReference>
<organism evidence="1 2">
    <name type="scientific">Telluria mixta</name>
    <dbReference type="NCBI Taxonomy" id="34071"/>
    <lineage>
        <taxon>Bacteria</taxon>
        <taxon>Pseudomonadati</taxon>
        <taxon>Pseudomonadota</taxon>
        <taxon>Betaproteobacteria</taxon>
        <taxon>Burkholderiales</taxon>
        <taxon>Oxalobacteraceae</taxon>
        <taxon>Telluria group</taxon>
        <taxon>Telluria</taxon>
    </lineage>
</organism>
<proteinExistence type="predicted"/>
<reference evidence="1" key="1">
    <citation type="submission" date="2022-08" db="EMBL/GenBank/DDBJ databases">
        <title>Reclassification of Massilia species as members of the genera Telluria, Duganella, Pseudoduganella, Mokoshia gen. nov. and Zemynaea gen. nov. using orthogonal and non-orthogonal genome-based approaches.</title>
        <authorList>
            <person name="Bowman J.P."/>
        </authorList>
    </citation>
    <scope>NUCLEOTIDE SEQUENCE</scope>
    <source>
        <strain evidence="1">LMG 11547</strain>
    </source>
</reference>
<dbReference type="RefSeq" id="WP_259447587.1">
    <property type="nucleotide sequence ID" value="NZ_CP119520.1"/>
</dbReference>
<dbReference type="Gene3D" id="3.80.10.10">
    <property type="entry name" value="Ribonuclease Inhibitor"/>
    <property type="match status" value="1"/>
</dbReference>